<name>A0A2P2L3D5_RHIMU</name>
<sequence>MMSLLSSVASGVDLIKLASSKLIFNILGYGSQLSISIHEFLDHIIFKD</sequence>
<protein>
    <submittedName>
        <fullName evidence="1">Uncharacterized protein</fullName>
    </submittedName>
</protein>
<accession>A0A2P2L3D5</accession>
<proteinExistence type="predicted"/>
<dbReference type="AlphaFoldDB" id="A0A2P2L3D5"/>
<reference evidence="1" key="1">
    <citation type="submission" date="2018-02" db="EMBL/GenBank/DDBJ databases">
        <title>Rhizophora mucronata_Transcriptome.</title>
        <authorList>
            <person name="Meera S.P."/>
            <person name="Sreeshan A."/>
            <person name="Augustine A."/>
        </authorList>
    </citation>
    <scope>NUCLEOTIDE SEQUENCE</scope>
    <source>
        <tissue evidence="1">Leaf</tissue>
    </source>
</reference>
<dbReference type="EMBL" id="GGEC01031993">
    <property type="protein sequence ID" value="MBX12477.1"/>
    <property type="molecule type" value="Transcribed_RNA"/>
</dbReference>
<organism evidence="1">
    <name type="scientific">Rhizophora mucronata</name>
    <name type="common">Asiatic mangrove</name>
    <dbReference type="NCBI Taxonomy" id="61149"/>
    <lineage>
        <taxon>Eukaryota</taxon>
        <taxon>Viridiplantae</taxon>
        <taxon>Streptophyta</taxon>
        <taxon>Embryophyta</taxon>
        <taxon>Tracheophyta</taxon>
        <taxon>Spermatophyta</taxon>
        <taxon>Magnoliopsida</taxon>
        <taxon>eudicotyledons</taxon>
        <taxon>Gunneridae</taxon>
        <taxon>Pentapetalae</taxon>
        <taxon>rosids</taxon>
        <taxon>fabids</taxon>
        <taxon>Malpighiales</taxon>
        <taxon>Rhizophoraceae</taxon>
        <taxon>Rhizophora</taxon>
    </lineage>
</organism>
<evidence type="ECO:0000313" key="1">
    <source>
        <dbReference type="EMBL" id="MBX12477.1"/>
    </source>
</evidence>